<dbReference type="InterPro" id="IPR028992">
    <property type="entry name" value="Hedgehog/Intein_dom"/>
</dbReference>
<keyword evidence="3" id="KW-0808">Transferase</keyword>
<reference evidence="3 4" key="1">
    <citation type="submission" date="2014-03" db="EMBL/GenBank/DDBJ databases">
        <title>The draft genome sequence of Marivita geojedonensis KCTC 23882.</title>
        <authorList>
            <person name="Lai Q."/>
            <person name="Shao Z."/>
        </authorList>
    </citation>
    <scope>NUCLEOTIDE SEQUENCE [LARGE SCALE GENOMIC DNA]</scope>
    <source>
        <strain evidence="3 4">DPG-138</strain>
    </source>
</reference>
<organism evidence="3 4">
    <name type="scientific">Marivita geojedonensis</name>
    <dbReference type="NCBI Taxonomy" id="1123756"/>
    <lineage>
        <taxon>Bacteria</taxon>
        <taxon>Pseudomonadati</taxon>
        <taxon>Pseudomonadota</taxon>
        <taxon>Alphaproteobacteria</taxon>
        <taxon>Rhodobacterales</taxon>
        <taxon>Roseobacteraceae</taxon>
        <taxon>Marivita</taxon>
    </lineage>
</organism>
<evidence type="ECO:0000256" key="1">
    <source>
        <dbReference type="SAM" id="MobiDB-lite"/>
    </source>
</evidence>
<evidence type="ECO:0000259" key="2">
    <source>
        <dbReference type="Pfam" id="PF13403"/>
    </source>
</evidence>
<dbReference type="InterPro" id="IPR036844">
    <property type="entry name" value="Hint_dom_sf"/>
</dbReference>
<dbReference type="SUPFAM" id="SSF51294">
    <property type="entry name" value="Hedgehog/intein (Hint) domain"/>
    <property type="match status" value="1"/>
</dbReference>
<protein>
    <submittedName>
        <fullName evidence="3">2,3,4,5-tetrahydropyridine-2,6-carboxylate N-succinyltransferase</fullName>
    </submittedName>
</protein>
<evidence type="ECO:0000313" key="4">
    <source>
        <dbReference type="Proteomes" id="UP000193926"/>
    </source>
</evidence>
<sequence>MPIAQELPIDTTATALEMANAIFGSGVTVNSATYSGDPLSSGIYTNGNTISPGVVPGDTGVILSTGDAEDFTNNSGTLDTNTSASTGTNSSGVNGDADFDALAGRRTFDASFLEVDFTPDGDFITVDFVIASDEYPEFVNSEFLDTVGVWVNGVQATVSIGNGEASIGNINSATAPNLYNDNTADQFNTEMDGFTVTLTFVAPVNPGVPNTIKMGVADVSDPNYDTNFLIAGGSVQSTIIAQDDSLNVGLNSSKTIDVLANDIATGGTMTITHINGVAVVAGDTVTLTSGQTVTLNADGTLTVFSDGDIETAYFTYTMNDGLGNDDTGIVQVNQLPCFVAGTLIDTPSGAVPVETLRPGDLVMTLDRGPQPVRWAGSRAIEAKDRFAPIRIKAGSYGATSDVWLSPQHRVLVCDIWAELLFGESEILVKAKDLVNGKTVLREERDTDVTYVHLLFDEHQILSSHGLMSESYLPGPMMRHTFSEESCEEIITLFPELADIDGSGWEAARPILKSYEAQALQARAA</sequence>
<feature type="compositionally biased region" description="Low complexity" evidence="1">
    <location>
        <begin position="80"/>
        <end position="95"/>
    </location>
</feature>
<name>A0A1X4NJ30_9RHOB</name>
<dbReference type="NCBIfam" id="NF038133">
    <property type="entry name" value="choice_anch_L"/>
    <property type="match status" value="1"/>
</dbReference>
<dbReference type="OrthoDB" id="6305173at2"/>
<dbReference type="InterPro" id="IPR049804">
    <property type="entry name" value="Choice_anch_L"/>
</dbReference>
<dbReference type="Gene3D" id="2.170.16.10">
    <property type="entry name" value="Hedgehog/Intein (Hint) domain"/>
    <property type="match status" value="1"/>
</dbReference>
<gene>
    <name evidence="3" type="ORF">MGEO_13825</name>
</gene>
<keyword evidence="4" id="KW-1185">Reference proteome</keyword>
<feature type="region of interest" description="Disordered" evidence="1">
    <location>
        <begin position="72"/>
        <end position="95"/>
    </location>
</feature>
<dbReference type="Proteomes" id="UP000193926">
    <property type="component" value="Unassembled WGS sequence"/>
</dbReference>
<dbReference type="AlphaFoldDB" id="A0A1X4NJ30"/>
<comment type="caution">
    <text evidence="3">The sequence shown here is derived from an EMBL/GenBank/DDBJ whole genome shotgun (WGS) entry which is preliminary data.</text>
</comment>
<dbReference type="EMBL" id="JFKC01000014">
    <property type="protein sequence ID" value="OSQ49334.1"/>
    <property type="molecule type" value="Genomic_DNA"/>
</dbReference>
<feature type="domain" description="Hedgehog/Intein (Hint)" evidence="2">
    <location>
        <begin position="336"/>
        <end position="474"/>
    </location>
</feature>
<evidence type="ECO:0000313" key="3">
    <source>
        <dbReference type="EMBL" id="OSQ49334.1"/>
    </source>
</evidence>
<dbReference type="GO" id="GO:0016740">
    <property type="term" value="F:transferase activity"/>
    <property type="evidence" value="ECO:0007669"/>
    <property type="project" value="UniProtKB-KW"/>
</dbReference>
<proteinExistence type="predicted"/>
<dbReference type="Pfam" id="PF17963">
    <property type="entry name" value="Big_9"/>
    <property type="match status" value="1"/>
</dbReference>
<accession>A0A1X4NJ30</accession>
<dbReference type="Pfam" id="PF13403">
    <property type="entry name" value="Hint_2"/>
    <property type="match status" value="1"/>
</dbReference>
<dbReference type="RefSeq" id="WP_085638884.1">
    <property type="nucleotide sequence ID" value="NZ_JFKC01000014.1"/>
</dbReference>
<dbReference type="STRING" id="1123756.MGEO_13825"/>